<gene>
    <name evidence="4" type="primary">LOC103521470</name>
</gene>
<feature type="region of interest" description="Disordered" evidence="2">
    <location>
        <begin position="365"/>
        <end position="394"/>
    </location>
</feature>
<dbReference type="KEGG" id="dci:103521470"/>
<organism evidence="3 4">
    <name type="scientific">Diaphorina citri</name>
    <name type="common">Asian citrus psyllid</name>
    <dbReference type="NCBI Taxonomy" id="121845"/>
    <lineage>
        <taxon>Eukaryota</taxon>
        <taxon>Metazoa</taxon>
        <taxon>Ecdysozoa</taxon>
        <taxon>Arthropoda</taxon>
        <taxon>Hexapoda</taxon>
        <taxon>Insecta</taxon>
        <taxon>Pterygota</taxon>
        <taxon>Neoptera</taxon>
        <taxon>Paraneoptera</taxon>
        <taxon>Hemiptera</taxon>
        <taxon>Sternorrhyncha</taxon>
        <taxon>Psylloidea</taxon>
        <taxon>Psyllidae</taxon>
        <taxon>Diaphorininae</taxon>
        <taxon>Diaphorina</taxon>
    </lineage>
</organism>
<feature type="coiled-coil region" evidence="1">
    <location>
        <begin position="57"/>
        <end position="113"/>
    </location>
</feature>
<feature type="compositionally biased region" description="Polar residues" evidence="2">
    <location>
        <begin position="563"/>
        <end position="581"/>
    </location>
</feature>
<name>A0A1S3DMH4_DIACI</name>
<dbReference type="RefSeq" id="XP_008484806.1">
    <property type="nucleotide sequence ID" value="XM_008486584.3"/>
</dbReference>
<feature type="compositionally biased region" description="Polar residues" evidence="2">
    <location>
        <begin position="448"/>
        <end position="480"/>
    </location>
</feature>
<dbReference type="AlphaFoldDB" id="A0A1S3DMH4"/>
<protein>
    <submittedName>
        <fullName evidence="4">GATA zinc finger domain-containing protein 14-like</fullName>
    </submittedName>
</protein>
<keyword evidence="1" id="KW-0175">Coiled coil</keyword>
<evidence type="ECO:0000256" key="1">
    <source>
        <dbReference type="SAM" id="Coils"/>
    </source>
</evidence>
<evidence type="ECO:0000313" key="3">
    <source>
        <dbReference type="Proteomes" id="UP000079169"/>
    </source>
</evidence>
<evidence type="ECO:0000313" key="4">
    <source>
        <dbReference type="RefSeq" id="XP_008484806.1"/>
    </source>
</evidence>
<keyword evidence="3" id="KW-1185">Reference proteome</keyword>
<proteinExistence type="predicted"/>
<feature type="region of interest" description="Disordered" evidence="2">
    <location>
        <begin position="197"/>
        <end position="223"/>
    </location>
</feature>
<reference evidence="4" key="1">
    <citation type="submission" date="2025-08" db="UniProtKB">
        <authorList>
            <consortium name="RefSeq"/>
        </authorList>
    </citation>
    <scope>IDENTIFICATION</scope>
</reference>
<sequence length="814" mass="94413">MRIKESYGRTSPQISLSRPWQKQVYELLDRYNMEHSHMIQLVNHLTEIMDRELDMIARETTTESHEKEKQLEKYKEMLSRNLEEAERHLLEQKQSLEKQLMKKQIELQDIAQTLSRKKSHISEAVTILQKQKDVLIQKEKEFNTKVSAQSQQLEIKSCQLQAREKQLDEKYDKLNRFHEEILVKLCANKQLLRTGEHNTEATKQVHESIHTNKPRESNNEKTKDSEALVLLLKTVQVQSETLRKFLEKPEETNKYNNGDVDRNQLKNTLETSDIGKKYNCPPPLPGINDENTICDRCGSEVILKFHINENKQKRSDKLYKMKNGNMCRDNIEEDEDIQMKNHKDMQVQHERMATKQSRRDITSHYNTNYAPLPSKDAGSNIHSDDKEQDPVSLSHETLARLTSQLSALDESFDKYQDNLRNENCRLGVDHNFSSRLLMKNKCDASNPINTGLHQAENSSPPQTHPTVSGSRIAMNSPNHNNRTKHQGLPPHYFTSNVPFWQSYLKTYYVPSNQKKTWHWQDYFQNFTRLVENDIIHQSLQETRNQMSYKVSTESNKHVEHKPCSSTSQADNSMEITSTSQTKQCIEPIQNGRNNNNQQHLQDNKTRFAERNRNNINVDSSEFSNISLDGESKQVETLGLEDDEPKAKKCNVLSSKYTEDTTTQEPEENQLEIFDEVNHSSNKLNIDMRTIQNNTTPELNIDLNSTEDNDNLIMEYNAGRSLLFQIQDSDEIRRTPNKSSKIFPTTQLDTCGSSTLNKTYINGTQLTPLGEIKIIPVPTLKSSDYNLILKSHQISSDQDSNSELSVHMINQHDQW</sequence>
<evidence type="ECO:0000256" key="2">
    <source>
        <dbReference type="SAM" id="MobiDB-lite"/>
    </source>
</evidence>
<feature type="region of interest" description="Disordered" evidence="2">
    <location>
        <begin position="448"/>
        <end position="486"/>
    </location>
</feature>
<dbReference type="GeneID" id="103521470"/>
<accession>A0A1S3DMH4</accession>
<dbReference type="PaxDb" id="121845-A0A1S3DMH4"/>
<feature type="region of interest" description="Disordered" evidence="2">
    <location>
        <begin position="552"/>
        <end position="581"/>
    </location>
</feature>
<dbReference type="Proteomes" id="UP000079169">
    <property type="component" value="Unplaced"/>
</dbReference>